<dbReference type="SUPFAM" id="SSF102114">
    <property type="entry name" value="Radical SAM enzymes"/>
    <property type="match status" value="1"/>
</dbReference>
<evidence type="ECO:0000256" key="1">
    <source>
        <dbReference type="ARBA" id="ARBA00022485"/>
    </source>
</evidence>
<sequence length="211" mass="24242">MKVNEIFYSLQGEGITAGYPTVFIRLTGCNLRCLYCDTVYAYEEGQEMSVKDVADRVHEYGAHYVCITGGEPLQQKAELKLLLSLLNRYTVTIETNGSLSLEDLSFNYCHFAMDIKTPGSGMHLYNDFSNIEFLRSKDEIKFIIGSRTDYDFARGIIEKYKLAQKVIVTFSPVFGLEPRFLAQWVLEDKLFFVRVQLQIHKYIWEPGARGV</sequence>
<organism evidence="10 11">
    <name type="scientific">Desulfofarcimen acetoxidans (strain ATCC 49208 / DSM 771 / KCTC 5769 / VKM B-1644 / 5575)</name>
    <name type="common">Desulfotomaculum acetoxidans</name>
    <dbReference type="NCBI Taxonomy" id="485916"/>
    <lineage>
        <taxon>Bacteria</taxon>
        <taxon>Bacillati</taxon>
        <taxon>Bacillota</taxon>
        <taxon>Clostridia</taxon>
        <taxon>Eubacteriales</taxon>
        <taxon>Peptococcaceae</taxon>
        <taxon>Desulfofarcimen</taxon>
    </lineage>
</organism>
<feature type="binding site" evidence="8">
    <location>
        <position position="33"/>
    </location>
    <ligand>
        <name>[4Fe-4S] cluster</name>
        <dbReference type="ChEBI" id="CHEBI:49883"/>
        <note>4Fe-4S-S-AdoMet</note>
    </ligand>
</feature>
<evidence type="ECO:0000313" key="10">
    <source>
        <dbReference type="EMBL" id="ACV64344.1"/>
    </source>
</evidence>
<reference evidence="10 11" key="1">
    <citation type="journal article" date="2009" name="Stand. Genomic Sci.">
        <title>Complete genome sequence of Desulfotomaculum acetoxidans type strain (5575).</title>
        <authorList>
            <person name="Spring S."/>
            <person name="Lapidus A."/>
            <person name="Schroder M."/>
            <person name="Gleim D."/>
            <person name="Sims D."/>
            <person name="Meincke L."/>
            <person name="Glavina Del Rio T."/>
            <person name="Tice H."/>
            <person name="Copeland A."/>
            <person name="Cheng J.F."/>
            <person name="Lucas S."/>
            <person name="Chen F."/>
            <person name="Nolan M."/>
            <person name="Bruce D."/>
            <person name="Goodwin L."/>
            <person name="Pitluck S."/>
            <person name="Ivanova N."/>
            <person name="Mavromatis K."/>
            <person name="Mikhailova N."/>
            <person name="Pati A."/>
            <person name="Chen A."/>
            <person name="Palaniappan K."/>
            <person name="Land M."/>
            <person name="Hauser L."/>
            <person name="Chang Y.J."/>
            <person name="Jeffries C.D."/>
            <person name="Chain P."/>
            <person name="Saunders E."/>
            <person name="Brettin T."/>
            <person name="Detter J.C."/>
            <person name="Goker M."/>
            <person name="Bristow J."/>
            <person name="Eisen J.A."/>
            <person name="Markowitz V."/>
            <person name="Hugenholtz P."/>
            <person name="Kyrpides N.C."/>
            <person name="Klenk H.P."/>
            <person name="Han C."/>
        </authorList>
    </citation>
    <scope>NUCLEOTIDE SEQUENCE [LARGE SCALE GENOMIC DNA]</scope>
    <source>
        <strain evidence="11">ATCC 49208 / DSM 771 / VKM B-1644</strain>
    </source>
</reference>
<dbReference type="HAMAP" id="MF_00917">
    <property type="entry name" value="QueE"/>
    <property type="match status" value="1"/>
</dbReference>
<feature type="binding site" evidence="8">
    <location>
        <position position="29"/>
    </location>
    <ligand>
        <name>[4Fe-4S] cluster</name>
        <dbReference type="ChEBI" id="CHEBI:49883"/>
        <note>4Fe-4S-S-AdoMet</note>
    </ligand>
</feature>
<evidence type="ECO:0000259" key="9">
    <source>
        <dbReference type="PROSITE" id="PS51918"/>
    </source>
</evidence>
<comment type="caution">
    <text evidence="8">Lacks conserved residue(s) required for the propagation of feature annotation.</text>
</comment>
<proteinExistence type="inferred from homology"/>
<dbReference type="UniPathway" id="UPA00391"/>
<dbReference type="GO" id="GO:0008616">
    <property type="term" value="P:tRNA queuosine(34) biosynthetic process"/>
    <property type="evidence" value="ECO:0007669"/>
    <property type="project" value="UniProtKB-UniRule"/>
</dbReference>
<feature type="binding site" evidence="8">
    <location>
        <position position="25"/>
    </location>
    <ligand>
        <name>substrate</name>
    </ligand>
</feature>
<dbReference type="GO" id="GO:0000287">
    <property type="term" value="F:magnesium ion binding"/>
    <property type="evidence" value="ECO:0007669"/>
    <property type="project" value="UniProtKB-UniRule"/>
</dbReference>
<dbReference type="InterPro" id="IPR007197">
    <property type="entry name" value="rSAM"/>
</dbReference>
<evidence type="ECO:0000256" key="5">
    <source>
        <dbReference type="ARBA" id="ARBA00023004"/>
    </source>
</evidence>
<dbReference type="Gene3D" id="3.20.20.70">
    <property type="entry name" value="Aldolase class I"/>
    <property type="match status" value="1"/>
</dbReference>
<feature type="binding site" evidence="8">
    <location>
        <position position="68"/>
    </location>
    <ligand>
        <name>substrate</name>
    </ligand>
</feature>
<accession>C8VWI0</accession>
<evidence type="ECO:0000313" key="11">
    <source>
        <dbReference type="Proteomes" id="UP000002217"/>
    </source>
</evidence>
<evidence type="ECO:0000256" key="4">
    <source>
        <dbReference type="ARBA" id="ARBA00022842"/>
    </source>
</evidence>
<dbReference type="EC" id="4.3.99.3" evidence="8"/>
<keyword evidence="2 8" id="KW-0949">S-adenosyl-L-methionine</keyword>
<keyword evidence="1 8" id="KW-0004">4Fe-4S</keyword>
<dbReference type="Proteomes" id="UP000002217">
    <property type="component" value="Chromosome"/>
</dbReference>
<comment type="cofactor">
    <cofactor evidence="8">
        <name>[4Fe-4S] cluster</name>
        <dbReference type="ChEBI" id="CHEBI:49883"/>
    </cofactor>
    <text evidence="8">Binds 1 [4Fe-4S] cluster. The cluster is coordinated with 3 cysteines and an exchangeable S-adenosyl-L-methionine.</text>
</comment>
<dbReference type="InterPro" id="IPR024924">
    <property type="entry name" value="7-CO-7-deazaguanine_synth-like"/>
</dbReference>
<protein>
    <recommendedName>
        <fullName evidence="8">7-carboxy-7-deazaguanine synthase</fullName>
        <shortName evidence="8">CDG synthase</shortName>
        <ecNumber evidence="8">4.3.99.3</ecNumber>
    </recommendedName>
    <alternativeName>
        <fullName evidence="8">Queuosine biosynthesis protein QueE</fullName>
    </alternativeName>
</protein>
<evidence type="ECO:0000256" key="8">
    <source>
        <dbReference type="HAMAP-Rule" id="MF_00917"/>
    </source>
</evidence>
<dbReference type="CDD" id="cd01335">
    <property type="entry name" value="Radical_SAM"/>
    <property type="match status" value="1"/>
</dbReference>
<comment type="function">
    <text evidence="8">Catalyzes the complex heterocyclic radical-mediated conversion of 6-carboxy-5,6,7,8-tetrahydropterin (CPH4) to 7-carboxy-7-deazaguanine (CDG), a step common to the biosynthetic pathways of all 7-deazapurine-containing compounds.</text>
</comment>
<dbReference type="OrthoDB" id="9792276at2"/>
<feature type="binding site" evidence="8">
    <location>
        <begin position="35"/>
        <end position="37"/>
    </location>
    <ligand>
        <name>S-adenosyl-L-methionine</name>
        <dbReference type="ChEBI" id="CHEBI:59789"/>
    </ligand>
</feature>
<evidence type="ECO:0000256" key="2">
    <source>
        <dbReference type="ARBA" id="ARBA00022691"/>
    </source>
</evidence>
<comment type="cofactor">
    <cofactor evidence="8">
        <name>Mg(2+)</name>
        <dbReference type="ChEBI" id="CHEBI:18420"/>
    </cofactor>
</comment>
<gene>
    <name evidence="8" type="primary">queE</name>
    <name evidence="10" type="ordered locus">Dtox_3632</name>
</gene>
<keyword evidence="6 8" id="KW-0411">Iron-sulfur</keyword>
<dbReference type="RefSeq" id="WP_015759031.1">
    <property type="nucleotide sequence ID" value="NC_013216.1"/>
</dbReference>
<name>C8VWI0_DESAS</name>
<dbReference type="Pfam" id="PF04055">
    <property type="entry name" value="Radical_SAM"/>
    <property type="match status" value="1"/>
</dbReference>
<keyword evidence="3 8" id="KW-0479">Metal-binding</keyword>
<comment type="pathway">
    <text evidence="8">Purine metabolism; 7-cyano-7-deazaguanine biosynthesis.</text>
</comment>
<keyword evidence="11" id="KW-1185">Reference proteome</keyword>
<keyword evidence="7 8" id="KW-0456">Lyase</keyword>
<feature type="binding site" evidence="8">
    <location>
        <position position="36"/>
    </location>
    <ligand>
        <name>[4Fe-4S] cluster</name>
        <dbReference type="ChEBI" id="CHEBI:49883"/>
        <note>4Fe-4S-S-AdoMet</note>
    </ligand>
</feature>
<dbReference type="GO" id="GO:0016840">
    <property type="term" value="F:carbon-nitrogen lyase activity"/>
    <property type="evidence" value="ECO:0007669"/>
    <property type="project" value="UniProtKB-UniRule"/>
</dbReference>
<evidence type="ECO:0000256" key="7">
    <source>
        <dbReference type="ARBA" id="ARBA00023239"/>
    </source>
</evidence>
<comment type="catalytic activity">
    <reaction evidence="8">
        <text>6-carboxy-5,6,7,8-tetrahydropterin + H(+) = 7-carboxy-7-carbaguanine + NH4(+)</text>
        <dbReference type="Rhea" id="RHEA:27974"/>
        <dbReference type="ChEBI" id="CHEBI:15378"/>
        <dbReference type="ChEBI" id="CHEBI:28938"/>
        <dbReference type="ChEBI" id="CHEBI:61032"/>
        <dbReference type="ChEBI" id="CHEBI:61036"/>
        <dbReference type="EC" id="4.3.99.3"/>
    </reaction>
</comment>
<dbReference type="GO" id="GO:0051539">
    <property type="term" value="F:4 iron, 4 sulfur cluster binding"/>
    <property type="evidence" value="ECO:0007669"/>
    <property type="project" value="UniProtKB-UniRule"/>
</dbReference>
<evidence type="ECO:0000256" key="3">
    <source>
        <dbReference type="ARBA" id="ARBA00022723"/>
    </source>
</evidence>
<keyword evidence="5 8" id="KW-0408">Iron</keyword>
<comment type="similarity">
    <text evidence="8">Belongs to the radical SAM superfamily. 7-carboxy-7-deazaguanine synthase family.</text>
</comment>
<dbReference type="PANTHER" id="PTHR42836:SF1">
    <property type="entry name" value="7-CARBOXY-7-DEAZAGUANINE SYNTHASE"/>
    <property type="match status" value="1"/>
</dbReference>
<dbReference type="STRING" id="485916.Dtox_3632"/>
<dbReference type="SFLD" id="SFLDS00029">
    <property type="entry name" value="Radical_SAM"/>
    <property type="match status" value="1"/>
</dbReference>
<dbReference type="InterPro" id="IPR013785">
    <property type="entry name" value="Aldolase_TIM"/>
</dbReference>
<keyword evidence="4 8" id="KW-0460">Magnesium</keyword>
<comment type="subunit">
    <text evidence="8">Homodimer.</text>
</comment>
<feature type="binding site" evidence="8">
    <location>
        <begin position="10"/>
        <end position="12"/>
    </location>
    <ligand>
        <name>substrate</name>
    </ligand>
</feature>
<dbReference type="GO" id="GO:1904047">
    <property type="term" value="F:S-adenosyl-L-methionine binding"/>
    <property type="evidence" value="ECO:0007669"/>
    <property type="project" value="UniProtKB-UniRule"/>
</dbReference>
<dbReference type="InterPro" id="IPR058240">
    <property type="entry name" value="rSAM_sf"/>
</dbReference>
<dbReference type="HOGENOM" id="CLU_066739_2_0_9"/>
<dbReference type="PANTHER" id="PTHR42836">
    <property type="entry name" value="7-CARBOXY-7-DEAZAGUANINE SYNTHASE"/>
    <property type="match status" value="1"/>
</dbReference>
<feature type="binding site" evidence="8">
    <location>
        <position position="38"/>
    </location>
    <ligand>
        <name>Mg(2+)</name>
        <dbReference type="ChEBI" id="CHEBI:18420"/>
    </ligand>
</feature>
<evidence type="ECO:0000256" key="6">
    <source>
        <dbReference type="ARBA" id="ARBA00023014"/>
    </source>
</evidence>
<feature type="binding site" evidence="8">
    <location>
        <position position="70"/>
    </location>
    <ligand>
        <name>S-adenosyl-L-methionine</name>
        <dbReference type="ChEBI" id="CHEBI:59789"/>
    </ligand>
</feature>
<comment type="cofactor">
    <cofactor evidence="8">
        <name>S-adenosyl-L-methionine</name>
        <dbReference type="ChEBI" id="CHEBI:59789"/>
    </cofactor>
    <text evidence="8">Binds 1 S-adenosyl-L-methionine per subunit.</text>
</comment>
<dbReference type="eggNOG" id="COG0602">
    <property type="taxonomic scope" value="Bacteria"/>
</dbReference>
<dbReference type="KEGG" id="dae:Dtox_3632"/>
<dbReference type="PIRSF" id="PIRSF000370">
    <property type="entry name" value="QueE"/>
    <property type="match status" value="1"/>
</dbReference>
<dbReference type="EMBL" id="CP001720">
    <property type="protein sequence ID" value="ACV64344.1"/>
    <property type="molecule type" value="Genomic_DNA"/>
</dbReference>
<dbReference type="PROSITE" id="PS51918">
    <property type="entry name" value="RADICAL_SAM"/>
    <property type="match status" value="1"/>
</dbReference>
<feature type="domain" description="Radical SAM core" evidence="9">
    <location>
        <begin position="16"/>
        <end position="206"/>
    </location>
</feature>
<dbReference type="AlphaFoldDB" id="C8VWI0"/>
<keyword evidence="8" id="KW-0671">Queuosine biosynthesis</keyword>